<feature type="transmembrane region" description="Helical" evidence="1">
    <location>
        <begin position="194"/>
        <end position="212"/>
    </location>
</feature>
<protein>
    <submittedName>
        <fullName evidence="2">Uncharacterized protein</fullName>
    </submittedName>
</protein>
<reference evidence="2 3" key="1">
    <citation type="journal article" date="2021" name="Comput. Struct. Biotechnol. J.">
        <title>De novo genome assembly of the potent medicinal plant Rehmannia glutinosa using nanopore technology.</title>
        <authorList>
            <person name="Ma L."/>
            <person name="Dong C."/>
            <person name="Song C."/>
            <person name="Wang X."/>
            <person name="Zheng X."/>
            <person name="Niu Y."/>
            <person name="Chen S."/>
            <person name="Feng W."/>
        </authorList>
    </citation>
    <scope>NUCLEOTIDE SEQUENCE [LARGE SCALE GENOMIC DNA]</scope>
    <source>
        <strain evidence="2">DH-2019</strain>
    </source>
</reference>
<organism evidence="2 3">
    <name type="scientific">Rehmannia glutinosa</name>
    <name type="common">Chinese foxglove</name>
    <dbReference type="NCBI Taxonomy" id="99300"/>
    <lineage>
        <taxon>Eukaryota</taxon>
        <taxon>Viridiplantae</taxon>
        <taxon>Streptophyta</taxon>
        <taxon>Embryophyta</taxon>
        <taxon>Tracheophyta</taxon>
        <taxon>Spermatophyta</taxon>
        <taxon>Magnoliopsida</taxon>
        <taxon>eudicotyledons</taxon>
        <taxon>Gunneridae</taxon>
        <taxon>Pentapetalae</taxon>
        <taxon>asterids</taxon>
        <taxon>lamiids</taxon>
        <taxon>Lamiales</taxon>
        <taxon>Orobanchaceae</taxon>
        <taxon>Rehmannieae</taxon>
        <taxon>Rehmannia</taxon>
    </lineage>
</organism>
<dbReference type="Proteomes" id="UP001318860">
    <property type="component" value="Unassembled WGS sequence"/>
</dbReference>
<comment type="caution">
    <text evidence="2">The sequence shown here is derived from an EMBL/GenBank/DDBJ whole genome shotgun (WGS) entry which is preliminary data.</text>
</comment>
<proteinExistence type="predicted"/>
<dbReference type="EMBL" id="JABTTQ020000009">
    <property type="protein sequence ID" value="KAK6148960.1"/>
    <property type="molecule type" value="Genomic_DNA"/>
</dbReference>
<keyword evidence="1" id="KW-0812">Transmembrane</keyword>
<evidence type="ECO:0000313" key="2">
    <source>
        <dbReference type="EMBL" id="KAK6148960.1"/>
    </source>
</evidence>
<accession>A0ABR0WRZ4</accession>
<evidence type="ECO:0000256" key="1">
    <source>
        <dbReference type="SAM" id="Phobius"/>
    </source>
</evidence>
<sequence>MPRSRGMLVSRVIGLWAGQSQFVLDAVNTALSIYISQRVLFSALFSTVSKSLKDIFTFEVEKAEENGTCTSCGFKWTFISKWKKMNKVEGIDRYGEKVKGYDCCICTDDLEDVGMHYWANPLLSLFFLKSMEPGFSRGRHIVLAYERDPIRAGRDIPIVHRVIQNDNHFSPQTAICSTFVIWFSVGDNNDGDDIPLYALYILIGALGLLCVITSKD</sequence>
<keyword evidence="3" id="KW-1185">Reference proteome</keyword>
<keyword evidence="1" id="KW-1133">Transmembrane helix</keyword>
<evidence type="ECO:0000313" key="3">
    <source>
        <dbReference type="Proteomes" id="UP001318860"/>
    </source>
</evidence>
<keyword evidence="1" id="KW-0472">Membrane</keyword>
<name>A0ABR0WRZ4_REHGL</name>
<gene>
    <name evidence="2" type="ORF">DH2020_016485</name>
</gene>